<protein>
    <submittedName>
        <fullName evidence="1">Uncharacterized protein</fullName>
    </submittedName>
</protein>
<accession>A0ABY1QT30</accession>
<name>A0ABY1QT30_9BACT</name>
<organism evidence="1 2">
    <name type="scientific">Neorhodopirellula lusitana</name>
    <dbReference type="NCBI Taxonomy" id="445327"/>
    <lineage>
        <taxon>Bacteria</taxon>
        <taxon>Pseudomonadati</taxon>
        <taxon>Planctomycetota</taxon>
        <taxon>Planctomycetia</taxon>
        <taxon>Pirellulales</taxon>
        <taxon>Pirellulaceae</taxon>
        <taxon>Neorhodopirellula</taxon>
    </lineage>
</organism>
<dbReference type="EMBL" id="FXUG01000043">
    <property type="protein sequence ID" value="SMP80058.1"/>
    <property type="molecule type" value="Genomic_DNA"/>
</dbReference>
<keyword evidence="2" id="KW-1185">Reference proteome</keyword>
<proteinExistence type="predicted"/>
<dbReference type="Proteomes" id="UP001158067">
    <property type="component" value="Unassembled WGS sequence"/>
</dbReference>
<dbReference type="Gene3D" id="2.60.120.10">
    <property type="entry name" value="Jelly Rolls"/>
    <property type="match status" value="1"/>
</dbReference>
<dbReference type="RefSeq" id="WP_283435670.1">
    <property type="nucleotide sequence ID" value="NZ_FXUG01000043.1"/>
</dbReference>
<evidence type="ECO:0000313" key="2">
    <source>
        <dbReference type="Proteomes" id="UP001158067"/>
    </source>
</evidence>
<dbReference type="InterPro" id="IPR014710">
    <property type="entry name" value="RmlC-like_jellyroll"/>
</dbReference>
<dbReference type="Pfam" id="PF14499">
    <property type="entry name" value="DUF4437"/>
    <property type="match status" value="1"/>
</dbReference>
<evidence type="ECO:0000313" key="1">
    <source>
        <dbReference type="EMBL" id="SMP80058.1"/>
    </source>
</evidence>
<comment type="caution">
    <text evidence="1">The sequence shown here is derived from an EMBL/GenBank/DDBJ whole genome shotgun (WGS) entry which is preliminary data.</text>
</comment>
<gene>
    <name evidence="1" type="ORF">SAMN06265222_1431</name>
</gene>
<dbReference type="InterPro" id="IPR028013">
    <property type="entry name" value="DUF4437"/>
</dbReference>
<sequence length="120" mass="12954">NIVWLGPSSTTWIQSAATKAPAKQPQIAFLWGDPQSDQAGGTLIKLPEGFDGKILSHSPLRAVVIEGLAKFQTNETTEGKLMTPGSFFSSHGEDTHRVSTDGELPCIIYVRSEGKFDVIP</sequence>
<feature type="non-terminal residue" evidence="1">
    <location>
        <position position="1"/>
    </location>
</feature>
<reference evidence="1 2" key="1">
    <citation type="submission" date="2017-05" db="EMBL/GenBank/DDBJ databases">
        <authorList>
            <person name="Varghese N."/>
            <person name="Submissions S."/>
        </authorList>
    </citation>
    <scope>NUCLEOTIDE SEQUENCE [LARGE SCALE GENOMIC DNA]</scope>
    <source>
        <strain evidence="1 2">DSM 25457</strain>
    </source>
</reference>